<organism evidence="2 3">
    <name type="scientific">Microbacterium schleiferi</name>
    <dbReference type="NCBI Taxonomy" id="69362"/>
    <lineage>
        <taxon>Bacteria</taxon>
        <taxon>Bacillati</taxon>
        <taxon>Actinomycetota</taxon>
        <taxon>Actinomycetes</taxon>
        <taxon>Micrococcales</taxon>
        <taxon>Microbacteriaceae</taxon>
        <taxon>Microbacterium</taxon>
    </lineage>
</organism>
<feature type="region of interest" description="Disordered" evidence="1">
    <location>
        <begin position="177"/>
        <end position="211"/>
    </location>
</feature>
<protein>
    <recommendedName>
        <fullName evidence="4">Phage major capsid protein</fullName>
    </recommendedName>
</protein>
<comment type="caution">
    <text evidence="2">The sequence shown here is derived from an EMBL/GenBank/DDBJ whole genome shotgun (WGS) entry which is preliminary data.</text>
</comment>
<evidence type="ECO:0000256" key="1">
    <source>
        <dbReference type="SAM" id="MobiDB-lite"/>
    </source>
</evidence>
<evidence type="ECO:0008006" key="4">
    <source>
        <dbReference type="Google" id="ProtNLM"/>
    </source>
</evidence>
<evidence type="ECO:0000313" key="3">
    <source>
        <dbReference type="Proteomes" id="UP001351900"/>
    </source>
</evidence>
<gene>
    <name evidence="2" type="ORF">V2V91_10825</name>
</gene>
<evidence type="ECO:0000313" key="2">
    <source>
        <dbReference type="EMBL" id="MEF2255622.1"/>
    </source>
</evidence>
<proteinExistence type="predicted"/>
<dbReference type="RefSeq" id="WP_331791849.1">
    <property type="nucleotide sequence ID" value="NZ_BAAAUO010000001.1"/>
</dbReference>
<accession>A0ABU7V7I1</accession>
<reference evidence="2 3" key="1">
    <citation type="submission" date="2024-01" db="EMBL/GenBank/DDBJ databases">
        <title>the genome sequence of strain Microbacterium schleiferi NBRC 15075.</title>
        <authorList>
            <person name="Ding Y."/>
            <person name="Zhang G."/>
        </authorList>
    </citation>
    <scope>NUCLEOTIDE SEQUENCE [LARGE SCALE GENOMIC DNA]</scope>
    <source>
        <strain evidence="2 3">NBRC 15075</strain>
    </source>
</reference>
<dbReference type="Proteomes" id="UP001351900">
    <property type="component" value="Unassembled WGS sequence"/>
</dbReference>
<feature type="compositionally biased region" description="Low complexity" evidence="1">
    <location>
        <begin position="180"/>
        <end position="202"/>
    </location>
</feature>
<dbReference type="EMBL" id="JAZHOV010000006">
    <property type="protein sequence ID" value="MEF2255622.1"/>
    <property type="molecule type" value="Genomic_DNA"/>
</dbReference>
<sequence length="576" mass="60283">MEDLIEIQGGEVLASLEDRTITGLLVPYGEVGRTNVGMFEVQAGAIPLPEDPSVVTLNIDHDRYQPVGRATRVWEEAKGIMASFSIARTPAGDAALADATSPTGKRRRLSGEFRTGIKGGKATGGHPLSGGALVELGAFASAMVLAADTPDPEDDATRSSRYVSEYTDENGVTWRRVEETTSTTTATDTGTQTTTETTVTEETTGEKEAPVGAETTTEVLAGAVPATIIPGNAPAATTQDRPVFDVQAIFNAIGTLRNPLVARTSPEAVEAHDVLAALQPITVGGTNPLIGASVLQPGTWVGQIAQGIPYVREYINLCNLGNDITLGGKKGYKLKRGTSGSPVTGNFDGTWAGNKSAVNSYKGFTTPHTSVLDKFAIAEDIGREFRDLAGGAEFVAAFLNLVIEDCYVWSDLTALSYIVETAGTPVAPATAKYPDNYPAAMGHLIQGILALKKKKADGRRDTPSYAIMNDLDYEEIVYAAGGPENLPEFVSISMSTAGVGSADGVQIVNGDVGIEDTGATLVGANYAIDFDEPTGGPLQINALDLANGGVDEAVHGYLQTFVKRPEAIVLIGTADA</sequence>
<name>A0ABU7V7I1_9MICO</name>
<keyword evidence="3" id="KW-1185">Reference proteome</keyword>